<feature type="region of interest" description="Disordered" evidence="1">
    <location>
        <begin position="1"/>
        <end position="40"/>
    </location>
</feature>
<dbReference type="Proteomes" id="UP001235269">
    <property type="component" value="Unassembled WGS sequence"/>
</dbReference>
<dbReference type="EMBL" id="JAUSWH010000008">
    <property type="protein sequence ID" value="MDQ0456381.1"/>
    <property type="molecule type" value="Genomic_DNA"/>
</dbReference>
<feature type="compositionally biased region" description="Low complexity" evidence="1">
    <location>
        <begin position="1"/>
        <end position="18"/>
    </location>
</feature>
<proteinExistence type="predicted"/>
<reference evidence="2 3" key="1">
    <citation type="submission" date="2023-07" db="EMBL/GenBank/DDBJ databases">
        <title>Genomic Encyclopedia of Type Strains, Phase IV (KMG-IV): sequencing the most valuable type-strain genomes for metagenomic binning, comparative biology and taxonomic classification.</title>
        <authorList>
            <person name="Goeker M."/>
        </authorList>
    </citation>
    <scope>NUCLEOTIDE SEQUENCE [LARGE SCALE GENOMIC DNA]</scope>
    <source>
        <strain evidence="2 3">DSM 100301</strain>
    </source>
</reference>
<evidence type="ECO:0000256" key="1">
    <source>
        <dbReference type="SAM" id="MobiDB-lite"/>
    </source>
</evidence>
<gene>
    <name evidence="2" type="ORF">QO005_002722</name>
</gene>
<dbReference type="RefSeq" id="WP_307158579.1">
    <property type="nucleotide sequence ID" value="NZ_JAUSWH010000008.1"/>
</dbReference>
<evidence type="ECO:0000313" key="3">
    <source>
        <dbReference type="Proteomes" id="UP001235269"/>
    </source>
</evidence>
<organism evidence="2 3">
    <name type="scientific">Rhizobium paknamense</name>
    <dbReference type="NCBI Taxonomy" id="1206817"/>
    <lineage>
        <taxon>Bacteria</taxon>
        <taxon>Pseudomonadati</taxon>
        <taxon>Pseudomonadota</taxon>
        <taxon>Alphaproteobacteria</taxon>
        <taxon>Hyphomicrobiales</taxon>
        <taxon>Rhizobiaceae</taxon>
        <taxon>Rhizobium/Agrobacterium group</taxon>
        <taxon>Rhizobium</taxon>
    </lineage>
</organism>
<evidence type="ECO:0000313" key="2">
    <source>
        <dbReference type="EMBL" id="MDQ0456381.1"/>
    </source>
</evidence>
<comment type="caution">
    <text evidence="2">The sequence shown here is derived from an EMBL/GenBank/DDBJ whole genome shotgun (WGS) entry which is preliminary data.</text>
</comment>
<protein>
    <submittedName>
        <fullName evidence="2">N-acetylglucosamine-6-phosphate deacetylase</fullName>
    </submittedName>
</protein>
<sequence length="80" mass="8324">MSVEQVSGVSGSTLVSTPSGGGDDKSASGSTTKKYDPNTEETILEEGIASFLPSAMSNLMQLNNSIFNYAKDAIDEASDE</sequence>
<name>A0ABU0IGK8_9HYPH</name>
<accession>A0ABU0IGK8</accession>
<keyword evidence="3" id="KW-1185">Reference proteome</keyword>